<dbReference type="EMBL" id="AMQN01047964">
    <property type="status" value="NOT_ANNOTATED_CDS"/>
    <property type="molecule type" value="Genomic_DNA"/>
</dbReference>
<reference evidence="2" key="3">
    <citation type="submission" date="2015-06" db="UniProtKB">
        <authorList>
            <consortium name="EnsemblMetazoa"/>
        </authorList>
    </citation>
    <scope>IDENTIFICATION</scope>
</reference>
<keyword evidence="3" id="KW-1185">Reference proteome</keyword>
<dbReference type="OMA" id="IEACKYS"/>
<dbReference type="Proteomes" id="UP000014760">
    <property type="component" value="Unassembled WGS sequence"/>
</dbReference>
<proteinExistence type="predicted"/>
<gene>
    <name evidence="1" type="ORF">CAPTEDRAFT_190731</name>
</gene>
<protein>
    <submittedName>
        <fullName evidence="1 2">Uncharacterized protein</fullName>
    </submittedName>
</protein>
<dbReference type="HOGENOM" id="CLU_1071867_0_0_1"/>
<organism evidence="1">
    <name type="scientific">Capitella teleta</name>
    <name type="common">Polychaete worm</name>
    <dbReference type="NCBI Taxonomy" id="283909"/>
    <lineage>
        <taxon>Eukaryota</taxon>
        <taxon>Metazoa</taxon>
        <taxon>Spiralia</taxon>
        <taxon>Lophotrochozoa</taxon>
        <taxon>Annelida</taxon>
        <taxon>Polychaeta</taxon>
        <taxon>Sedentaria</taxon>
        <taxon>Scolecida</taxon>
        <taxon>Capitellidae</taxon>
        <taxon>Capitella</taxon>
    </lineage>
</organism>
<evidence type="ECO:0000313" key="1">
    <source>
        <dbReference type="EMBL" id="ELT99728.1"/>
    </source>
</evidence>
<feature type="non-terminal residue" evidence="1">
    <location>
        <position position="1"/>
    </location>
</feature>
<dbReference type="AlphaFoldDB" id="R7U0J6"/>
<name>R7U0J6_CAPTE</name>
<dbReference type="EnsemblMetazoa" id="CapteT190731">
    <property type="protein sequence ID" value="CapteP190731"/>
    <property type="gene ID" value="CapteG190731"/>
</dbReference>
<evidence type="ECO:0000313" key="2">
    <source>
        <dbReference type="EnsemblMetazoa" id="CapteP190731"/>
    </source>
</evidence>
<accession>R7U0J6</accession>
<reference evidence="1 3" key="2">
    <citation type="journal article" date="2013" name="Nature">
        <title>Insights into bilaterian evolution from three spiralian genomes.</title>
        <authorList>
            <person name="Simakov O."/>
            <person name="Marletaz F."/>
            <person name="Cho S.J."/>
            <person name="Edsinger-Gonzales E."/>
            <person name="Havlak P."/>
            <person name="Hellsten U."/>
            <person name="Kuo D.H."/>
            <person name="Larsson T."/>
            <person name="Lv J."/>
            <person name="Arendt D."/>
            <person name="Savage R."/>
            <person name="Osoegawa K."/>
            <person name="de Jong P."/>
            <person name="Grimwood J."/>
            <person name="Chapman J.A."/>
            <person name="Shapiro H."/>
            <person name="Aerts A."/>
            <person name="Otillar R.P."/>
            <person name="Terry A.Y."/>
            <person name="Boore J.L."/>
            <person name="Grigoriev I.V."/>
            <person name="Lindberg D.R."/>
            <person name="Seaver E.C."/>
            <person name="Weisblat D.A."/>
            <person name="Putnam N.H."/>
            <person name="Rokhsar D.S."/>
        </authorList>
    </citation>
    <scope>NUCLEOTIDE SEQUENCE</scope>
    <source>
        <strain evidence="1 3">I ESC-2004</strain>
    </source>
</reference>
<sequence length="260" mass="30065">SDLGAVYVTGINFSDQNSGRRILWGLSTETYQIVHIDDARNGKACDCICPGCRTPLIAAQGEKQTHHFRHAPDPETQESRPCANPDGIFETLTHLWAKQYIQKTKKLLLPGTYIARQADEDGCEYAPYERMPPKEVEFDRVDLEVGLDEFRPDCVAYIENKRLLIEVYVHHSVDDEKKAKVKKNKEPMVEICLNSPCIEGSEERIKELLAKPAQSRWIYHPSLDKYLDKAKLYFAEQRRSWEVEQQKLKQQKFKEQQALL</sequence>
<dbReference type="EMBL" id="KB306556">
    <property type="protein sequence ID" value="ELT99728.1"/>
    <property type="molecule type" value="Genomic_DNA"/>
</dbReference>
<evidence type="ECO:0000313" key="3">
    <source>
        <dbReference type="Proteomes" id="UP000014760"/>
    </source>
</evidence>
<reference evidence="3" key="1">
    <citation type="submission" date="2012-12" db="EMBL/GenBank/DDBJ databases">
        <authorList>
            <person name="Hellsten U."/>
            <person name="Grimwood J."/>
            <person name="Chapman J.A."/>
            <person name="Shapiro H."/>
            <person name="Aerts A."/>
            <person name="Otillar R.P."/>
            <person name="Terry A.Y."/>
            <person name="Boore J.L."/>
            <person name="Simakov O."/>
            <person name="Marletaz F."/>
            <person name="Cho S.-J."/>
            <person name="Edsinger-Gonzales E."/>
            <person name="Havlak P."/>
            <person name="Kuo D.-H."/>
            <person name="Larsson T."/>
            <person name="Lv J."/>
            <person name="Arendt D."/>
            <person name="Savage R."/>
            <person name="Osoegawa K."/>
            <person name="de Jong P."/>
            <person name="Lindberg D.R."/>
            <person name="Seaver E.C."/>
            <person name="Weisblat D.A."/>
            <person name="Putnam N.H."/>
            <person name="Grigoriev I.V."/>
            <person name="Rokhsar D.S."/>
        </authorList>
    </citation>
    <scope>NUCLEOTIDE SEQUENCE</scope>
    <source>
        <strain evidence="3">I ESC-2004</strain>
    </source>
</reference>